<dbReference type="InterPro" id="IPR002575">
    <property type="entry name" value="Aminoglycoside_PTrfase"/>
</dbReference>
<accession>A0A2K9NX22</accession>
<dbReference type="OrthoDB" id="5288978at2"/>
<evidence type="ECO:0000313" key="2">
    <source>
        <dbReference type="Proteomes" id="UP000235584"/>
    </source>
</evidence>
<protein>
    <submittedName>
        <fullName evidence="1">Uncharacterized protein</fullName>
    </submittedName>
</protein>
<dbReference type="KEGG" id="bsto:C0V70_18545"/>
<dbReference type="Gene3D" id="3.90.1200.10">
    <property type="match status" value="1"/>
</dbReference>
<proteinExistence type="predicted"/>
<dbReference type="SMART" id="SM00587">
    <property type="entry name" value="CHK"/>
    <property type="match status" value="1"/>
</dbReference>
<dbReference type="InterPro" id="IPR052961">
    <property type="entry name" value="Oxido-Kinase-like_Enzymes"/>
</dbReference>
<gene>
    <name evidence="1" type="ORF">C0V70_18545</name>
</gene>
<sequence>MKPEQSERILVEELFKKTIHKNLLSDDHVINIEKLTGDASTRKYYRIWTSKESYVACLDNPTAEGADEPTFLKLQRVLHAEKVRVPLIHDKELSTGYILEEDLGDVTFLKDIAHIEGVKAEYEYYIKAIDLMASIHKIDTKKYTGESFTKLAFDTEKLYQEMEFTKKYFLKMYLSLDVETTEVQALYKKLHEMCVTLSNEPRVLVHRDYHSRNLMIKNGEQIVIDFQDARMGTPLYDLVSLLEDCYYQINDTNKKLLIEYYYNTYFKSFDPNKNFEQFKSVYDLMAIQRVFKAIGSFAYIYADRKDLRYIKYIGYAFEKVRSIMLNHEHFANERKILSSLYYAN</sequence>
<dbReference type="InterPro" id="IPR011009">
    <property type="entry name" value="Kinase-like_dom_sf"/>
</dbReference>
<dbReference type="InterPro" id="IPR015897">
    <property type="entry name" value="CHK_kinase-like"/>
</dbReference>
<dbReference type="PANTHER" id="PTHR23020:SF41">
    <property type="entry name" value="AMINOGLYCOSIDE PHOSPHOTRANSFERASE DOMAIN-CONTAINING PROTEIN"/>
    <property type="match status" value="1"/>
</dbReference>
<name>A0A2K9NX22_BACTC</name>
<dbReference type="RefSeq" id="WP_102245355.1">
    <property type="nucleotide sequence ID" value="NZ_CP025704.1"/>
</dbReference>
<dbReference type="EMBL" id="CP025704">
    <property type="protein sequence ID" value="AUO00068.1"/>
    <property type="molecule type" value="Genomic_DNA"/>
</dbReference>
<dbReference type="Pfam" id="PF01636">
    <property type="entry name" value="APH"/>
    <property type="match status" value="1"/>
</dbReference>
<dbReference type="Gene3D" id="3.30.200.20">
    <property type="entry name" value="Phosphorylase Kinase, domain 1"/>
    <property type="match status" value="1"/>
</dbReference>
<reference evidence="1 2" key="1">
    <citation type="submission" date="2018-01" db="EMBL/GenBank/DDBJ databases">
        <title>Complete genome sequence of Bacteriovorax stolpii DSM12778.</title>
        <authorList>
            <person name="Tang B."/>
            <person name="Chang J."/>
        </authorList>
    </citation>
    <scope>NUCLEOTIDE SEQUENCE [LARGE SCALE GENOMIC DNA]</scope>
    <source>
        <strain evidence="1 2">DSM 12778</strain>
    </source>
</reference>
<dbReference type="SUPFAM" id="SSF56112">
    <property type="entry name" value="Protein kinase-like (PK-like)"/>
    <property type="match status" value="1"/>
</dbReference>
<keyword evidence="2" id="KW-1185">Reference proteome</keyword>
<dbReference type="PANTHER" id="PTHR23020">
    <property type="entry name" value="UNCHARACTERIZED NUCLEAR HORMONE RECEPTOR-RELATED"/>
    <property type="match status" value="1"/>
</dbReference>
<dbReference type="AlphaFoldDB" id="A0A2K9NX22"/>
<evidence type="ECO:0000313" key="1">
    <source>
        <dbReference type="EMBL" id="AUO00068.1"/>
    </source>
</evidence>
<dbReference type="Proteomes" id="UP000235584">
    <property type="component" value="Chromosome"/>
</dbReference>
<organism evidence="1 2">
    <name type="scientific">Bacteriovorax stolpii</name>
    <name type="common">Bdellovibrio stolpii</name>
    <dbReference type="NCBI Taxonomy" id="960"/>
    <lineage>
        <taxon>Bacteria</taxon>
        <taxon>Pseudomonadati</taxon>
        <taxon>Bdellovibrionota</taxon>
        <taxon>Bacteriovoracia</taxon>
        <taxon>Bacteriovoracales</taxon>
        <taxon>Bacteriovoracaceae</taxon>
        <taxon>Bacteriovorax</taxon>
    </lineage>
</organism>